<evidence type="ECO:0000313" key="5">
    <source>
        <dbReference type="EMBL" id="KAL3795672.1"/>
    </source>
</evidence>
<feature type="transmembrane region" description="Helical" evidence="3">
    <location>
        <begin position="288"/>
        <end position="313"/>
    </location>
</feature>
<dbReference type="EMBL" id="JABMIG020000069">
    <property type="protein sequence ID" value="KAL3795672.1"/>
    <property type="molecule type" value="Genomic_DNA"/>
</dbReference>
<feature type="transmembrane region" description="Helical" evidence="3">
    <location>
        <begin position="255"/>
        <end position="276"/>
    </location>
</feature>
<keyword evidence="6" id="KW-1185">Reference proteome</keyword>
<evidence type="ECO:0000256" key="1">
    <source>
        <dbReference type="ARBA" id="ARBA00004141"/>
    </source>
</evidence>
<feature type="transmembrane region" description="Helical" evidence="3">
    <location>
        <begin position="155"/>
        <end position="173"/>
    </location>
</feature>
<evidence type="ECO:0000256" key="2">
    <source>
        <dbReference type="SAM" id="MobiDB-lite"/>
    </source>
</evidence>
<dbReference type="Pfam" id="PF07690">
    <property type="entry name" value="MFS_1"/>
    <property type="match status" value="1"/>
</dbReference>
<evidence type="ECO:0000256" key="3">
    <source>
        <dbReference type="SAM" id="Phobius"/>
    </source>
</evidence>
<keyword evidence="3" id="KW-0812">Transmembrane</keyword>
<dbReference type="InterPro" id="IPR036259">
    <property type="entry name" value="MFS_trans_sf"/>
</dbReference>
<feature type="domain" description="Major facilitator superfamily (MFS) profile" evidence="4">
    <location>
        <begin position="5"/>
        <end position="458"/>
    </location>
</feature>
<keyword evidence="3" id="KW-0472">Membrane</keyword>
<feature type="transmembrane region" description="Helical" evidence="3">
    <location>
        <begin position="398"/>
        <end position="415"/>
    </location>
</feature>
<feature type="transmembrane region" description="Helical" evidence="3">
    <location>
        <begin position="179"/>
        <end position="199"/>
    </location>
</feature>
<comment type="subcellular location">
    <subcellularLocation>
        <location evidence="1">Membrane</location>
        <topology evidence="1">Multi-pass membrane protein</topology>
    </subcellularLocation>
</comment>
<evidence type="ECO:0000313" key="6">
    <source>
        <dbReference type="Proteomes" id="UP001516023"/>
    </source>
</evidence>
<feature type="region of interest" description="Disordered" evidence="2">
    <location>
        <begin position="208"/>
        <end position="230"/>
    </location>
</feature>
<dbReference type="Proteomes" id="UP001516023">
    <property type="component" value="Unassembled WGS sequence"/>
</dbReference>
<protein>
    <recommendedName>
        <fullName evidence="4">Major facilitator superfamily (MFS) profile domain-containing protein</fullName>
    </recommendedName>
</protein>
<feature type="transmembrane region" description="Helical" evidence="3">
    <location>
        <begin position="435"/>
        <end position="458"/>
    </location>
</feature>
<feature type="transmembrane region" description="Helical" evidence="3">
    <location>
        <begin position="359"/>
        <end position="377"/>
    </location>
</feature>
<feature type="transmembrane region" description="Helical" evidence="3">
    <location>
        <begin position="320"/>
        <end position="339"/>
    </location>
</feature>
<evidence type="ECO:0000259" key="4">
    <source>
        <dbReference type="PROSITE" id="PS50850"/>
    </source>
</evidence>
<sequence length="492" mass="53355">MMSSEITITYLNIILYALSYQLQRPIEPFLVRSLIHKHSNNSHSDNEESTSNQTYGRLTSFFSLIQTIGSPLVGMLLDRIGPRRTSILVYTASAGSYWLLAQATSPMGLYASKVPTLFQHAFLVGQATVSCSFEDDDDDEDVSSARRAAALGRMTTAYTIGATIGPALGGYLASTDLYAGARLAVGGSLLSVLLSMIYLKDHRGRNLRDTRNNAPCSKGDDSEQQEANQHDHSTFLQSVKHTLSFLHHPKLGPLLFMKLINGISSSAFTTILPLILTNQLQFSPSNLGYFMSISSMSVAVFAAVGISPAMSFFGNYPDRLAFWGMGCRVVSLLTFGVLVSQTLSVNHLPGEDSDVSSNAGGLVLVLTLACVVISLASHVHATSLTTLTTGSVPSHDRGTILGLEHGIFSMARIVGPPLGTALLSRPSWFGSRGNVTIWGVVVMCVGMDFVVMMLLRVWSMRQYARMKGGVEVYNEELSKGLAKERNDHEHSD</sequence>
<keyword evidence="3" id="KW-1133">Transmembrane helix</keyword>
<name>A0ABD3Q5S3_9STRA</name>
<accession>A0ABD3Q5S3</accession>
<dbReference type="Gene3D" id="1.20.1250.20">
    <property type="entry name" value="MFS general substrate transporter like domains"/>
    <property type="match status" value="1"/>
</dbReference>
<comment type="caution">
    <text evidence="5">The sequence shown here is derived from an EMBL/GenBank/DDBJ whole genome shotgun (WGS) entry which is preliminary data.</text>
</comment>
<dbReference type="GO" id="GO:0016020">
    <property type="term" value="C:membrane"/>
    <property type="evidence" value="ECO:0007669"/>
    <property type="project" value="UniProtKB-SubCell"/>
</dbReference>
<dbReference type="SUPFAM" id="SSF103473">
    <property type="entry name" value="MFS general substrate transporter"/>
    <property type="match status" value="1"/>
</dbReference>
<dbReference type="PANTHER" id="PTHR24002">
    <property type="entry name" value="SOLUTE CARRIER FAMILY 22 MEMBER 18"/>
    <property type="match status" value="1"/>
</dbReference>
<organism evidence="5 6">
    <name type="scientific">Cyclotella cryptica</name>
    <dbReference type="NCBI Taxonomy" id="29204"/>
    <lineage>
        <taxon>Eukaryota</taxon>
        <taxon>Sar</taxon>
        <taxon>Stramenopiles</taxon>
        <taxon>Ochrophyta</taxon>
        <taxon>Bacillariophyta</taxon>
        <taxon>Coscinodiscophyceae</taxon>
        <taxon>Thalassiosirophycidae</taxon>
        <taxon>Stephanodiscales</taxon>
        <taxon>Stephanodiscaceae</taxon>
        <taxon>Cyclotella</taxon>
    </lineage>
</organism>
<reference evidence="5 6" key="1">
    <citation type="journal article" date="2020" name="G3 (Bethesda)">
        <title>Improved Reference Genome for Cyclotella cryptica CCMP332, a Model for Cell Wall Morphogenesis, Salinity Adaptation, and Lipid Production in Diatoms (Bacillariophyta).</title>
        <authorList>
            <person name="Roberts W.R."/>
            <person name="Downey K.M."/>
            <person name="Ruck E.C."/>
            <person name="Traller J.C."/>
            <person name="Alverson A.J."/>
        </authorList>
    </citation>
    <scope>NUCLEOTIDE SEQUENCE [LARGE SCALE GENOMIC DNA]</scope>
    <source>
        <strain evidence="5 6">CCMP332</strain>
    </source>
</reference>
<proteinExistence type="predicted"/>
<dbReference type="InterPro" id="IPR020846">
    <property type="entry name" value="MFS_dom"/>
</dbReference>
<dbReference type="AlphaFoldDB" id="A0ABD3Q5S3"/>
<dbReference type="PROSITE" id="PS50850">
    <property type="entry name" value="MFS"/>
    <property type="match status" value="1"/>
</dbReference>
<dbReference type="InterPro" id="IPR011701">
    <property type="entry name" value="MFS"/>
</dbReference>
<dbReference type="PANTHER" id="PTHR24002:SF3">
    <property type="entry name" value="SOLUTE CARRIER FAMILY 22 MEMBER 18"/>
    <property type="match status" value="1"/>
</dbReference>
<gene>
    <name evidence="5" type="ORF">HJC23_002079</name>
</gene>